<keyword evidence="2" id="KW-1185">Reference proteome</keyword>
<dbReference type="RefSeq" id="WP_107252973.1">
    <property type="nucleotide sequence ID" value="NZ_JAKJTK010000104.1"/>
</dbReference>
<protein>
    <submittedName>
        <fullName evidence="1">Uncharacterized protein</fullName>
    </submittedName>
</protein>
<organism evidence="1 2">
    <name type="scientific">Photobacterium indicum</name>
    <dbReference type="NCBI Taxonomy" id="81447"/>
    <lineage>
        <taxon>Bacteria</taxon>
        <taxon>Pseudomonadati</taxon>
        <taxon>Pseudomonadota</taxon>
        <taxon>Gammaproteobacteria</taxon>
        <taxon>Vibrionales</taxon>
        <taxon>Vibrionaceae</taxon>
        <taxon>Photobacterium</taxon>
    </lineage>
</organism>
<reference evidence="1 2" key="1">
    <citation type="submission" date="2018-03" db="EMBL/GenBank/DDBJ databases">
        <title>Whole genome sequencing of Histamine producing bacteria.</title>
        <authorList>
            <person name="Butler K."/>
        </authorList>
    </citation>
    <scope>NUCLEOTIDE SEQUENCE [LARGE SCALE GENOMIC DNA]</scope>
    <source>
        <strain evidence="1 2">ATCC 19614</strain>
    </source>
</reference>
<evidence type="ECO:0000313" key="1">
    <source>
        <dbReference type="EMBL" id="PSV48370.1"/>
    </source>
</evidence>
<evidence type="ECO:0000313" key="2">
    <source>
        <dbReference type="Proteomes" id="UP000241803"/>
    </source>
</evidence>
<proteinExistence type="predicted"/>
<dbReference type="EMBL" id="PYOC01000002">
    <property type="protein sequence ID" value="PSV48370.1"/>
    <property type="molecule type" value="Genomic_DNA"/>
</dbReference>
<gene>
    <name evidence="1" type="ORF">C9J47_07545</name>
</gene>
<comment type="caution">
    <text evidence="1">The sequence shown here is derived from an EMBL/GenBank/DDBJ whole genome shotgun (WGS) entry which is preliminary data.</text>
</comment>
<dbReference type="Proteomes" id="UP000241803">
    <property type="component" value="Unassembled WGS sequence"/>
</dbReference>
<sequence>MKRMNSSYRLQVIKEVMTRRRLTEQNDPMANHISQLLDSHAHDEVVKDVPQFSGSHFDENVGGWISNTWDLK</sequence>
<accession>A0A2T3LAK6</accession>
<name>A0A2T3LAK6_9GAMM</name>
<dbReference type="AlphaFoldDB" id="A0A2T3LAK6"/>